<feature type="signal peptide" evidence="10">
    <location>
        <begin position="1"/>
        <end position="31"/>
    </location>
</feature>
<evidence type="ECO:0000259" key="11">
    <source>
        <dbReference type="SMART" id="SM00495"/>
    </source>
</evidence>
<dbReference type="InterPro" id="IPR036116">
    <property type="entry name" value="FN3_sf"/>
</dbReference>
<dbReference type="InterPro" id="IPR011050">
    <property type="entry name" value="Pectin_lyase_fold/virulence"/>
</dbReference>
<dbReference type="Gene3D" id="2.10.10.20">
    <property type="entry name" value="Carbohydrate-binding module superfamily 5/12"/>
    <property type="match status" value="2"/>
</dbReference>
<comment type="subcellular location">
    <subcellularLocation>
        <location evidence="2">Secreted</location>
    </subcellularLocation>
</comment>
<dbReference type="SUPFAM" id="SSF51055">
    <property type="entry name" value="Carbohydrate binding domain"/>
    <property type="match status" value="2"/>
</dbReference>
<keyword evidence="13" id="KW-1185">Reference proteome</keyword>
<keyword evidence="4" id="KW-0479">Metal-binding</keyword>
<dbReference type="InterPro" id="IPR052052">
    <property type="entry name" value="Polysaccharide_Lyase_9"/>
</dbReference>
<dbReference type="InterPro" id="IPR013783">
    <property type="entry name" value="Ig-like_fold"/>
</dbReference>
<dbReference type="SUPFAM" id="SSF51126">
    <property type="entry name" value="Pectin lyase-like"/>
    <property type="match status" value="1"/>
</dbReference>
<dbReference type="InterPro" id="IPR036573">
    <property type="entry name" value="CBM_sf_5/12"/>
</dbReference>
<dbReference type="GO" id="GO:0030246">
    <property type="term" value="F:carbohydrate binding"/>
    <property type="evidence" value="ECO:0007669"/>
    <property type="project" value="InterPro"/>
</dbReference>
<keyword evidence="7" id="KW-0106">Calcium</keyword>
<evidence type="ECO:0000256" key="1">
    <source>
        <dbReference type="ARBA" id="ARBA00001913"/>
    </source>
</evidence>
<dbReference type="SUPFAM" id="SSF49265">
    <property type="entry name" value="Fibronectin type III"/>
    <property type="match status" value="1"/>
</dbReference>
<accession>A0A3N4ZC57</accession>
<gene>
    <name evidence="12" type="ORF">EDD34_3731</name>
</gene>
<keyword evidence="8" id="KW-0456">Lyase</keyword>
<evidence type="ECO:0000256" key="2">
    <source>
        <dbReference type="ARBA" id="ARBA00004613"/>
    </source>
</evidence>
<evidence type="ECO:0000256" key="6">
    <source>
        <dbReference type="ARBA" id="ARBA00022801"/>
    </source>
</evidence>
<comment type="similarity">
    <text evidence="9">Belongs to the polysaccharide lyase 9 family.</text>
</comment>
<dbReference type="InterPro" id="IPR012334">
    <property type="entry name" value="Pectin_lyas_fold"/>
</dbReference>
<dbReference type="Pfam" id="PF02839">
    <property type="entry name" value="CBM_5_12"/>
    <property type="match status" value="2"/>
</dbReference>
<evidence type="ECO:0000256" key="5">
    <source>
        <dbReference type="ARBA" id="ARBA00022729"/>
    </source>
</evidence>
<feature type="chain" id="PRO_5017984159" evidence="10">
    <location>
        <begin position="32"/>
        <end position="1253"/>
    </location>
</feature>
<dbReference type="Pfam" id="PF13229">
    <property type="entry name" value="Beta_helix"/>
    <property type="match status" value="1"/>
</dbReference>
<name>A0A3N4ZC57_9MICO</name>
<feature type="domain" description="Chitin-binding type-3" evidence="11">
    <location>
        <begin position="1205"/>
        <end position="1249"/>
    </location>
</feature>
<dbReference type="InterPro" id="IPR058953">
    <property type="entry name" value="PelX-like_N"/>
</dbReference>
<proteinExistence type="inferred from homology"/>
<dbReference type="Gene3D" id="2.60.40.10">
    <property type="entry name" value="Immunoglobulins"/>
    <property type="match status" value="1"/>
</dbReference>
<feature type="domain" description="Chitin-binding type-3" evidence="11">
    <location>
        <begin position="1148"/>
        <end position="1193"/>
    </location>
</feature>
<dbReference type="Pfam" id="PF25849">
    <property type="entry name" value="PelX_N"/>
    <property type="match status" value="2"/>
</dbReference>
<sequence>MSRTRVAPRTLLTAVAASALVLAGATVPATADPATALVVGDLAPGSITTSDVVSGAFTIMASGAKAVTVDAADRTSDRGDVYTQRLKLNGSGNAAERSLRFDATAGTEVTVHARSGSGTADRALALYDAAWTELDRVVAAADDESSPIATQVLTVPADGTFWLASPSSGVNVFHAELDVEPDTGRTPWADVAAPVVDDVVLDPADPGRLLVGYTGTVGPDGADLAHARLHDADGNVVDQTFAAEDGAAGTLAVEPPSSGSYTVEVLLTRAGEDTPLVSEAVATPEFSLPLATPEIAGILTTGVSGAEGTVTVEWGAVAEAETYSVGVRQGTEEFVTVVDGVAGTTADVVGLTVGQVYDAQVVAHRGDDAAASAPVEFTVADAVERWQTAHVGVGSGGEVVENEDGSITFDALDNFGKAADSEDGFWYHYTAVDPATENFTLRATIHVDDSASKDNQSGFGIVAVDDLVANDASARYMNSAGASVAKYVFGANGEEGVRYGTPGAKFVHGYTGPPTESSANRDMTDSRAFDWDYKDGYVEGGNANPPRFEAGEDYELTLRRSNTGFHAIWHRDGETVHEVIQYDPDMLLTQNDEVFYVGLFAARKIQVTVTDWSFETIHPDDDEPAQEPPPVYVTPTLTADVTRTTPHDSIDVPLTSNVYGRAQVTDAEGAVVADGIDVAPGERTIVPLDLARGANEFTARLVPDEEQPHFGEREELESTDPVEIDLSFDVRSYGEPGQAIRVAPDGDAGGDGTADAPLDLHTAVAYAQPGQQVVLDGGTYRPQEAIVVGRGRDGTADAPITLMSEPGSRAVLDLSESASGGIWLRGDHWHLYDLEITRSQGYKKPLHVGGHHNVIERIESHHNQDTGIQISGLSTEPPEMWPSHNVVLSSESHNNRDPLGNDADGFGVKLTAGKGNVIRYSIAHHNIDDGWDLYAKSTTGPIGVVTVEDSVAYANGWLEDDENLTDLGEGNGFKLGGESMPGAHILRNSVSFGNLAKGVTSNSGPDVRLENVTSAGNGLASPSKSAMNVQLKTSAGRTGYRASGVLSWQASLADEIELKQDDTTLLTDPTNYFDGVAGAPGDGPAEVTEDWFVSTDAASVRPEIGADGSVVMHGLYELTDIAPPGTGARLAANPDPTVIEPLPEVVPIAPWYPTAVYTAGDVVSHDGIAYEARWWTRGVTPSAGSSWGPWVAMGPAGMPPVEECAEPWAADAVYTRGDVVSHDGVNHEAYWWTRGLEPGTRVHGAWGAVSPCR</sequence>
<dbReference type="InterPro" id="IPR003610">
    <property type="entry name" value="CBM5/12"/>
</dbReference>
<dbReference type="PANTHER" id="PTHR40088">
    <property type="entry name" value="PECTATE LYASE (EUROFUNG)"/>
    <property type="match status" value="1"/>
</dbReference>
<dbReference type="GO" id="GO:0046872">
    <property type="term" value="F:metal ion binding"/>
    <property type="evidence" value="ECO:0007669"/>
    <property type="project" value="UniProtKB-KW"/>
</dbReference>
<keyword evidence="6" id="KW-0378">Hydrolase</keyword>
<dbReference type="PANTHER" id="PTHR40088:SF1">
    <property type="entry name" value="PECTATE LYASE PEL9"/>
    <property type="match status" value="1"/>
</dbReference>
<evidence type="ECO:0000313" key="13">
    <source>
        <dbReference type="Proteomes" id="UP000280501"/>
    </source>
</evidence>
<evidence type="ECO:0000256" key="4">
    <source>
        <dbReference type="ARBA" id="ARBA00022723"/>
    </source>
</evidence>
<evidence type="ECO:0000256" key="10">
    <source>
        <dbReference type="SAM" id="SignalP"/>
    </source>
</evidence>
<evidence type="ECO:0000256" key="8">
    <source>
        <dbReference type="ARBA" id="ARBA00023239"/>
    </source>
</evidence>
<dbReference type="Gene3D" id="2.160.20.10">
    <property type="entry name" value="Single-stranded right-handed beta-helix, Pectin lyase-like"/>
    <property type="match status" value="1"/>
</dbReference>
<dbReference type="OrthoDB" id="8660908at2"/>
<comment type="cofactor">
    <cofactor evidence="1">
        <name>Ca(2+)</name>
        <dbReference type="ChEBI" id="CHEBI:29108"/>
    </cofactor>
</comment>
<organism evidence="12 13">
    <name type="scientific">Myceligenerans xiligouense</name>
    <dbReference type="NCBI Taxonomy" id="253184"/>
    <lineage>
        <taxon>Bacteria</taxon>
        <taxon>Bacillati</taxon>
        <taxon>Actinomycetota</taxon>
        <taxon>Actinomycetes</taxon>
        <taxon>Micrococcales</taxon>
        <taxon>Promicromonosporaceae</taxon>
        <taxon>Myceligenerans</taxon>
    </lineage>
</organism>
<dbReference type="AlphaFoldDB" id="A0A3N4ZC57"/>
<evidence type="ECO:0000313" key="12">
    <source>
        <dbReference type="EMBL" id="RPF23052.1"/>
    </source>
</evidence>
<dbReference type="Proteomes" id="UP000280501">
    <property type="component" value="Unassembled WGS sequence"/>
</dbReference>
<evidence type="ECO:0000256" key="3">
    <source>
        <dbReference type="ARBA" id="ARBA00022525"/>
    </source>
</evidence>
<dbReference type="GO" id="GO:0004553">
    <property type="term" value="F:hydrolase activity, hydrolyzing O-glycosyl compounds"/>
    <property type="evidence" value="ECO:0007669"/>
    <property type="project" value="InterPro"/>
</dbReference>
<dbReference type="SMART" id="SM00495">
    <property type="entry name" value="ChtBD3"/>
    <property type="match status" value="2"/>
</dbReference>
<dbReference type="GO" id="GO:0005975">
    <property type="term" value="P:carbohydrate metabolic process"/>
    <property type="evidence" value="ECO:0007669"/>
    <property type="project" value="InterPro"/>
</dbReference>
<dbReference type="GO" id="GO:0016837">
    <property type="term" value="F:carbon-oxygen lyase activity, acting on polysaccharides"/>
    <property type="evidence" value="ECO:0007669"/>
    <property type="project" value="TreeGrafter"/>
</dbReference>
<keyword evidence="3" id="KW-0964">Secreted</keyword>
<dbReference type="EMBL" id="RKQZ01000001">
    <property type="protein sequence ID" value="RPF23052.1"/>
    <property type="molecule type" value="Genomic_DNA"/>
</dbReference>
<dbReference type="GO" id="GO:0005576">
    <property type="term" value="C:extracellular region"/>
    <property type="evidence" value="ECO:0007669"/>
    <property type="project" value="UniProtKB-SubCell"/>
</dbReference>
<comment type="caution">
    <text evidence="12">The sequence shown here is derived from an EMBL/GenBank/DDBJ whole genome shotgun (WGS) entry which is preliminary data.</text>
</comment>
<protein>
    <submittedName>
        <fullName evidence="12">Carbohydrate binding protein</fullName>
    </submittedName>
</protein>
<evidence type="ECO:0000256" key="9">
    <source>
        <dbReference type="ARBA" id="ARBA00038263"/>
    </source>
</evidence>
<dbReference type="InterPro" id="IPR039448">
    <property type="entry name" value="Beta_helix"/>
</dbReference>
<reference evidence="12 13" key="1">
    <citation type="submission" date="2018-11" db="EMBL/GenBank/DDBJ databases">
        <title>Sequencing the genomes of 1000 actinobacteria strains.</title>
        <authorList>
            <person name="Klenk H.-P."/>
        </authorList>
    </citation>
    <scope>NUCLEOTIDE SEQUENCE [LARGE SCALE GENOMIC DNA]</scope>
    <source>
        <strain evidence="12 13">DSM 15700</strain>
    </source>
</reference>
<dbReference type="RefSeq" id="WP_123815884.1">
    <property type="nucleotide sequence ID" value="NZ_RKQZ01000001.1"/>
</dbReference>
<dbReference type="CDD" id="cd12215">
    <property type="entry name" value="ChiC_BD"/>
    <property type="match status" value="2"/>
</dbReference>
<evidence type="ECO:0000256" key="7">
    <source>
        <dbReference type="ARBA" id="ARBA00022837"/>
    </source>
</evidence>
<keyword evidence="5 10" id="KW-0732">Signal</keyword>